<dbReference type="RefSeq" id="WP_321535021.1">
    <property type="nucleotide sequence ID" value="NZ_JARGDL010000003.1"/>
</dbReference>
<evidence type="ECO:0000259" key="1">
    <source>
        <dbReference type="Pfam" id="PF18962"/>
    </source>
</evidence>
<name>A0AAE3NZ34_9BACT</name>
<reference evidence="2" key="1">
    <citation type="submission" date="2023-03" db="EMBL/GenBank/DDBJ databases">
        <title>Stygiobacter electus gen. nov., sp. nov., facultatively anaerobic thermotolerant bacterium of the class Ignavibacteria from a well of Yessentuki mineral water deposit.</title>
        <authorList>
            <person name="Podosokorskaya O.A."/>
            <person name="Elcheninov A.G."/>
            <person name="Petrova N.F."/>
            <person name="Zavarzina D.G."/>
            <person name="Kublanov I.V."/>
            <person name="Merkel A.Y."/>
        </authorList>
    </citation>
    <scope>NUCLEOTIDE SEQUENCE</scope>
    <source>
        <strain evidence="2">09-Me</strain>
    </source>
</reference>
<sequence length="108" mass="12122">MSLANLKESSQNLSVENEIPFNFSISNYPNPFNPTTKIKYELPKDGFISIKIYDALGKEITTLVNDYKKAGIYTTEFRAQSSELSSGIYFCRLVGDNVNITSKLILAK</sequence>
<dbReference type="NCBIfam" id="TIGR04183">
    <property type="entry name" value="Por_Secre_tail"/>
    <property type="match status" value="1"/>
</dbReference>
<gene>
    <name evidence="2" type="ORF">P0M35_03770</name>
</gene>
<dbReference type="Proteomes" id="UP001221302">
    <property type="component" value="Unassembled WGS sequence"/>
</dbReference>
<dbReference type="EMBL" id="JARGDL010000003">
    <property type="protein sequence ID" value="MDF1611255.1"/>
    <property type="molecule type" value="Genomic_DNA"/>
</dbReference>
<protein>
    <submittedName>
        <fullName evidence="2">T9SS type A sorting domain-containing protein</fullName>
    </submittedName>
</protein>
<evidence type="ECO:0000313" key="2">
    <source>
        <dbReference type="EMBL" id="MDF1611255.1"/>
    </source>
</evidence>
<dbReference type="Pfam" id="PF18962">
    <property type="entry name" value="Por_Secre_tail"/>
    <property type="match status" value="1"/>
</dbReference>
<dbReference type="InterPro" id="IPR026444">
    <property type="entry name" value="Secre_tail"/>
</dbReference>
<keyword evidence="3" id="KW-1185">Reference proteome</keyword>
<feature type="domain" description="Secretion system C-terminal sorting" evidence="1">
    <location>
        <begin position="28"/>
        <end position="105"/>
    </location>
</feature>
<comment type="caution">
    <text evidence="2">The sequence shown here is derived from an EMBL/GenBank/DDBJ whole genome shotgun (WGS) entry which is preliminary data.</text>
</comment>
<dbReference type="Gene3D" id="2.60.40.4070">
    <property type="match status" value="1"/>
</dbReference>
<dbReference type="AlphaFoldDB" id="A0AAE3NZ34"/>
<evidence type="ECO:0000313" key="3">
    <source>
        <dbReference type="Proteomes" id="UP001221302"/>
    </source>
</evidence>
<proteinExistence type="predicted"/>
<organism evidence="2 3">
    <name type="scientific">Stygiobacter electus</name>
    <dbReference type="NCBI Taxonomy" id="3032292"/>
    <lineage>
        <taxon>Bacteria</taxon>
        <taxon>Pseudomonadati</taxon>
        <taxon>Ignavibacteriota</taxon>
        <taxon>Ignavibacteria</taxon>
        <taxon>Ignavibacteriales</taxon>
        <taxon>Melioribacteraceae</taxon>
        <taxon>Stygiobacter</taxon>
    </lineage>
</organism>
<accession>A0AAE3NZ34</accession>